<evidence type="ECO:0000313" key="2">
    <source>
        <dbReference type="EnsemblMetazoa" id="GPAI032506-PA"/>
    </source>
</evidence>
<feature type="region of interest" description="Disordered" evidence="1">
    <location>
        <begin position="95"/>
        <end position="117"/>
    </location>
</feature>
<dbReference type="PANTHER" id="PTHR46342">
    <property type="entry name" value="ALPHA-CATULIN"/>
    <property type="match status" value="1"/>
</dbReference>
<organism evidence="2 3">
    <name type="scientific">Glossina pallidipes</name>
    <name type="common">Tsetse fly</name>
    <dbReference type="NCBI Taxonomy" id="7398"/>
    <lineage>
        <taxon>Eukaryota</taxon>
        <taxon>Metazoa</taxon>
        <taxon>Ecdysozoa</taxon>
        <taxon>Arthropoda</taxon>
        <taxon>Hexapoda</taxon>
        <taxon>Insecta</taxon>
        <taxon>Pterygota</taxon>
        <taxon>Neoptera</taxon>
        <taxon>Endopterygota</taxon>
        <taxon>Diptera</taxon>
        <taxon>Brachycera</taxon>
        <taxon>Muscomorpha</taxon>
        <taxon>Hippoboscoidea</taxon>
        <taxon>Glossinidae</taxon>
        <taxon>Glossina</taxon>
    </lineage>
</organism>
<evidence type="ECO:0000313" key="3">
    <source>
        <dbReference type="Proteomes" id="UP000092445"/>
    </source>
</evidence>
<accession>A0A1B0A2K9</accession>
<dbReference type="Gene3D" id="1.20.120.230">
    <property type="entry name" value="Alpha-catenin/vinculin-like"/>
    <property type="match status" value="1"/>
</dbReference>
<dbReference type="EnsemblMetazoa" id="GPAI032506-RA">
    <property type="protein sequence ID" value="GPAI032506-PA"/>
    <property type="gene ID" value="GPAI032506"/>
</dbReference>
<keyword evidence="3" id="KW-1185">Reference proteome</keyword>
<sequence length="172" mass="18851">MRILKARAFQSGVCSIIGYVQVSCHRYEDSAAQRPHTDLNNEQKLLACKRVGQGINMAVDRLMTIGEIIADGHVDIKADMFECCKDARDTVILQGHPSPLKSQGKSKIRKQQRGGGGGRGVLTGIIYHASQLHLEKNGRFRAGKRYAARKDAIALPLTSGWGLGIIRPEGCR</sequence>
<dbReference type="InterPro" id="IPR030045">
    <property type="entry name" value="CTNNAL1"/>
</dbReference>
<dbReference type="PANTHER" id="PTHR46342:SF1">
    <property type="entry name" value="ALPHA-CATULIN"/>
    <property type="match status" value="1"/>
</dbReference>
<dbReference type="AlphaFoldDB" id="A0A1B0A2K9"/>
<reference evidence="2" key="2">
    <citation type="submission" date="2020-05" db="UniProtKB">
        <authorList>
            <consortium name="EnsemblMetazoa"/>
        </authorList>
    </citation>
    <scope>IDENTIFICATION</scope>
    <source>
        <strain evidence="2">IAEA</strain>
    </source>
</reference>
<dbReference type="VEuPathDB" id="VectorBase:GPAI032506"/>
<proteinExistence type="predicted"/>
<reference evidence="3" key="1">
    <citation type="submission" date="2014-03" db="EMBL/GenBank/DDBJ databases">
        <authorList>
            <person name="Aksoy S."/>
            <person name="Warren W."/>
            <person name="Wilson R.K."/>
        </authorList>
    </citation>
    <scope>NUCLEOTIDE SEQUENCE [LARGE SCALE GENOMIC DNA]</scope>
    <source>
        <strain evidence="3">IAEA</strain>
    </source>
</reference>
<dbReference type="STRING" id="7398.A0A1B0A2K9"/>
<dbReference type="GO" id="GO:0007266">
    <property type="term" value="P:Rho protein signal transduction"/>
    <property type="evidence" value="ECO:0007669"/>
    <property type="project" value="InterPro"/>
</dbReference>
<evidence type="ECO:0000256" key="1">
    <source>
        <dbReference type="SAM" id="MobiDB-lite"/>
    </source>
</evidence>
<dbReference type="Proteomes" id="UP000092445">
    <property type="component" value="Unassembled WGS sequence"/>
</dbReference>
<protein>
    <submittedName>
        <fullName evidence="2">Uncharacterized protein</fullName>
    </submittedName>
</protein>
<name>A0A1B0A2K9_GLOPL</name>